<dbReference type="EMBL" id="CP010525">
    <property type="protein sequence ID" value="AJO23748.1"/>
    <property type="molecule type" value="Genomic_DNA"/>
</dbReference>
<feature type="compositionally biased region" description="Basic and acidic residues" evidence="1">
    <location>
        <begin position="58"/>
        <end position="74"/>
    </location>
</feature>
<evidence type="ECO:0000313" key="2">
    <source>
        <dbReference type="EMBL" id="AJO23748.1"/>
    </source>
</evidence>
<accession>A0AAN0T754</accession>
<proteinExistence type="predicted"/>
<protein>
    <submittedName>
        <fullName evidence="2">Uncharacterized protein</fullName>
    </submittedName>
</protein>
<reference evidence="3" key="1">
    <citation type="submission" date="2015-01" db="EMBL/GenBank/DDBJ databases">
        <title>Comparative genome analysis of Bacillus coagulans HM-08, Clostridium butyricum HM-68, Bacillus subtilis HM-66 and Bacillus paralicheniformis BL-09.</title>
        <authorList>
            <person name="Zhang H."/>
        </authorList>
    </citation>
    <scope>NUCLEOTIDE SEQUENCE [LARGE SCALE GENOMIC DNA]</scope>
    <source>
        <strain evidence="3">HM-08</strain>
    </source>
</reference>
<keyword evidence="3" id="KW-1185">Reference proteome</keyword>
<name>A0AAN0T754_HEYCO</name>
<sequence>MSLSKGQNTLHTGPKRPFESVKGKKRMPETVEMSFIGVMKDKSEPPNIEMSFIGQMKDKMQARDRENVLHRVDEGQNASPRP</sequence>
<feature type="region of interest" description="Disordered" evidence="1">
    <location>
        <begin position="1"/>
        <end position="26"/>
    </location>
</feature>
<feature type="compositionally biased region" description="Polar residues" evidence="1">
    <location>
        <begin position="1"/>
        <end position="11"/>
    </location>
</feature>
<organism evidence="2 3">
    <name type="scientific">Heyndrickxia coagulans</name>
    <name type="common">Weizmannia coagulans</name>
    <dbReference type="NCBI Taxonomy" id="1398"/>
    <lineage>
        <taxon>Bacteria</taxon>
        <taxon>Bacillati</taxon>
        <taxon>Bacillota</taxon>
        <taxon>Bacilli</taxon>
        <taxon>Bacillales</taxon>
        <taxon>Bacillaceae</taxon>
        <taxon>Heyndrickxia</taxon>
    </lineage>
</organism>
<evidence type="ECO:0000256" key="1">
    <source>
        <dbReference type="SAM" id="MobiDB-lite"/>
    </source>
</evidence>
<feature type="compositionally biased region" description="Basic and acidic residues" evidence="1">
    <location>
        <begin position="16"/>
        <end position="26"/>
    </location>
</feature>
<feature type="region of interest" description="Disordered" evidence="1">
    <location>
        <begin position="58"/>
        <end position="82"/>
    </location>
</feature>
<dbReference type="AlphaFoldDB" id="A0AAN0T754"/>
<gene>
    <name evidence="2" type="ORF">SB48_HM08orf04714</name>
</gene>
<evidence type="ECO:0000313" key="3">
    <source>
        <dbReference type="Proteomes" id="UP000032024"/>
    </source>
</evidence>
<dbReference type="Proteomes" id="UP000032024">
    <property type="component" value="Chromosome"/>
</dbReference>